<protein>
    <submittedName>
        <fullName evidence="2">Uncharacterized protein</fullName>
    </submittedName>
</protein>
<feature type="region of interest" description="Disordered" evidence="1">
    <location>
        <begin position="1"/>
        <end position="109"/>
    </location>
</feature>
<evidence type="ECO:0000256" key="1">
    <source>
        <dbReference type="SAM" id="MobiDB-lite"/>
    </source>
</evidence>
<gene>
    <name evidence="2" type="ORF">Tci_647810</name>
</gene>
<dbReference type="AlphaFoldDB" id="A0A699K4W7"/>
<feature type="non-terminal residue" evidence="2">
    <location>
        <position position="270"/>
    </location>
</feature>
<accession>A0A699K4W7</accession>
<proteinExistence type="predicted"/>
<comment type="caution">
    <text evidence="2">The sequence shown here is derived from an EMBL/GenBank/DDBJ whole genome shotgun (WGS) entry which is preliminary data.</text>
</comment>
<reference evidence="2" key="1">
    <citation type="journal article" date="2019" name="Sci. Rep.">
        <title>Draft genome of Tanacetum cinerariifolium, the natural source of mosquito coil.</title>
        <authorList>
            <person name="Yamashiro T."/>
            <person name="Shiraishi A."/>
            <person name="Satake H."/>
            <person name="Nakayama K."/>
        </authorList>
    </citation>
    <scope>NUCLEOTIDE SEQUENCE</scope>
</reference>
<name>A0A699K4W7_TANCI</name>
<organism evidence="2">
    <name type="scientific">Tanacetum cinerariifolium</name>
    <name type="common">Dalmatian daisy</name>
    <name type="synonym">Chrysanthemum cinerariifolium</name>
    <dbReference type="NCBI Taxonomy" id="118510"/>
    <lineage>
        <taxon>Eukaryota</taxon>
        <taxon>Viridiplantae</taxon>
        <taxon>Streptophyta</taxon>
        <taxon>Embryophyta</taxon>
        <taxon>Tracheophyta</taxon>
        <taxon>Spermatophyta</taxon>
        <taxon>Magnoliopsida</taxon>
        <taxon>eudicotyledons</taxon>
        <taxon>Gunneridae</taxon>
        <taxon>Pentapetalae</taxon>
        <taxon>asterids</taxon>
        <taxon>campanulids</taxon>
        <taxon>Asterales</taxon>
        <taxon>Asteraceae</taxon>
        <taxon>Asteroideae</taxon>
        <taxon>Anthemideae</taxon>
        <taxon>Anthemidinae</taxon>
        <taxon>Tanacetum</taxon>
    </lineage>
</organism>
<feature type="compositionally biased region" description="Basic and acidic residues" evidence="1">
    <location>
        <begin position="1"/>
        <end position="13"/>
    </location>
</feature>
<dbReference type="EMBL" id="BKCJ010482431">
    <property type="protein sequence ID" value="GFA75838.1"/>
    <property type="molecule type" value="Genomic_DNA"/>
</dbReference>
<sequence>MLPLGEEPKEEKLLNASNDEPQPYIDAGKKDDEGGLVVQGEGSTYLVESHHTPTSASSTLQPPVSPTSRRTTRQESVVPRPRSPTQSPVADEAASTCVDTPTIPHDLPLPRVNTLGSDEGSMAQQELMVFCTTLSKKVESLETDLKQAKQIYSATYTKLIKKVKKLEKTTKFSQARRREIIVVSDDEDDLDDPSKQGRKITEIDQDLGISLVQHDAEIQGRYGHDIEINTASTSITTASINITIVEPVTTVSALITTADVSISTAEPSTP</sequence>
<evidence type="ECO:0000313" key="2">
    <source>
        <dbReference type="EMBL" id="GFA75838.1"/>
    </source>
</evidence>
<feature type="compositionally biased region" description="Polar residues" evidence="1">
    <location>
        <begin position="52"/>
        <end position="69"/>
    </location>
</feature>